<accession>A0A3R9REC0</accession>
<dbReference type="RefSeq" id="WP_125555630.1">
    <property type="nucleotide sequence ID" value="NZ_RBVX01000007.1"/>
</dbReference>
<dbReference type="FunFam" id="3.30.300.30:FF:000008">
    <property type="entry name" value="2,3-dihydroxybenzoate-AMP ligase"/>
    <property type="match status" value="1"/>
</dbReference>
<sequence>MVNNNDLTIAQLLRTVAETYPEKEVLYDLTERLTYNELQHKVERLAAGLQQLDIQKGDRVGVCLPNWNETVVIFFAVAKIGATVVPFNSQYKSHEIEYILKNSEPRALFIKQDFDTNIGVALAQNLVEHVISVRFEDENLLSYQELESKETQGITEPLIDVNNDIFCILYTSGTTGLPKGVMTAHKSVVQCANTISKEMHCRQDDVFVIPAPLFHIFGITCNLITAIATGARMVLQEKYHPKQVLQLIEQEQVTIHQGVPTMFLKELEQEDFSEYDLSSLRAGMVGAAPISPAQVRKVREKMNFNLCQSFGITETGSVTLTKHEDSEKTIAETVGKPIEGVGLQIVDNNRNPVQGGEVGEIAVHSFATMKGYYKLEEKTNDVIDEKGWFYTGDLGRLDDEGNLIFVGRQKEMIIRGGFNVYPQEIESLLTKHDKVAEAAVVGIPDETLGELVCAVVQLKTGEEASADDFKKYLAEKIAKFKVPTDIIFADTFPVTASGKIQKLKLKEQIANNAIH</sequence>
<dbReference type="OrthoDB" id="9803968at2"/>
<evidence type="ECO:0000313" key="6">
    <source>
        <dbReference type="Proteomes" id="UP000275076"/>
    </source>
</evidence>
<evidence type="ECO:0000259" key="4">
    <source>
        <dbReference type="Pfam" id="PF13193"/>
    </source>
</evidence>
<comment type="caution">
    <text evidence="5">The sequence shown here is derived from an EMBL/GenBank/DDBJ whole genome shotgun (WGS) entry which is preliminary data.</text>
</comment>
<feature type="domain" description="AMP-dependent synthetase/ligase" evidence="3">
    <location>
        <begin position="14"/>
        <end position="373"/>
    </location>
</feature>
<evidence type="ECO:0000313" key="5">
    <source>
        <dbReference type="EMBL" id="RSL33569.1"/>
    </source>
</evidence>
<protein>
    <submittedName>
        <fullName evidence="5">Long-chain fatty acid--CoA ligase</fullName>
    </submittedName>
</protein>
<dbReference type="InterPro" id="IPR042099">
    <property type="entry name" value="ANL_N_sf"/>
</dbReference>
<dbReference type="InterPro" id="IPR000873">
    <property type="entry name" value="AMP-dep_synth/lig_dom"/>
</dbReference>
<organism evidence="5 6">
    <name type="scientific">Salibacterium salarium</name>
    <dbReference type="NCBI Taxonomy" id="284579"/>
    <lineage>
        <taxon>Bacteria</taxon>
        <taxon>Bacillati</taxon>
        <taxon>Bacillota</taxon>
        <taxon>Bacilli</taxon>
        <taxon>Bacillales</taxon>
        <taxon>Bacillaceae</taxon>
    </lineage>
</organism>
<dbReference type="Gene3D" id="3.30.300.30">
    <property type="match status" value="1"/>
</dbReference>
<gene>
    <name evidence="5" type="ORF">D7Z54_09640</name>
</gene>
<comment type="similarity">
    <text evidence="1">Belongs to the ATP-dependent AMP-binding enzyme family.</text>
</comment>
<dbReference type="InterPro" id="IPR020845">
    <property type="entry name" value="AMP-binding_CS"/>
</dbReference>
<dbReference type="PROSITE" id="PS00455">
    <property type="entry name" value="AMP_BINDING"/>
    <property type="match status" value="1"/>
</dbReference>
<dbReference type="AlphaFoldDB" id="A0A3R9REC0"/>
<dbReference type="InterPro" id="IPR045851">
    <property type="entry name" value="AMP-bd_C_sf"/>
</dbReference>
<name>A0A3R9REC0_9BACI</name>
<evidence type="ECO:0000259" key="3">
    <source>
        <dbReference type="Pfam" id="PF00501"/>
    </source>
</evidence>
<dbReference type="SUPFAM" id="SSF56801">
    <property type="entry name" value="Acetyl-CoA synthetase-like"/>
    <property type="match status" value="1"/>
</dbReference>
<feature type="domain" description="AMP-binding enzyme C-terminal" evidence="4">
    <location>
        <begin position="424"/>
        <end position="499"/>
    </location>
</feature>
<proteinExistence type="inferred from homology"/>
<evidence type="ECO:0000256" key="2">
    <source>
        <dbReference type="ARBA" id="ARBA00022598"/>
    </source>
</evidence>
<evidence type="ECO:0000256" key="1">
    <source>
        <dbReference type="ARBA" id="ARBA00006432"/>
    </source>
</evidence>
<dbReference type="Pfam" id="PF13193">
    <property type="entry name" value="AMP-binding_C"/>
    <property type="match status" value="1"/>
</dbReference>
<dbReference type="Proteomes" id="UP000275076">
    <property type="component" value="Unassembled WGS sequence"/>
</dbReference>
<dbReference type="PANTHER" id="PTHR43201:SF5">
    <property type="entry name" value="MEDIUM-CHAIN ACYL-COA LIGASE ACSF2, MITOCHONDRIAL"/>
    <property type="match status" value="1"/>
</dbReference>
<dbReference type="PANTHER" id="PTHR43201">
    <property type="entry name" value="ACYL-COA SYNTHETASE"/>
    <property type="match status" value="1"/>
</dbReference>
<reference evidence="5 6" key="1">
    <citation type="submission" date="2018-10" db="EMBL/GenBank/DDBJ databases">
        <title>Draft genome sequence of Bacillus salarius IM0101, isolated from a hypersaline soil in Inner Mongolia, China.</title>
        <authorList>
            <person name="Yamprayoonswat W."/>
            <person name="Boonvisut S."/>
            <person name="Jumpathong W."/>
            <person name="Sittihan S."/>
            <person name="Ruangsuj P."/>
            <person name="Wanthongcharoen S."/>
            <person name="Thongpramul N."/>
            <person name="Pimmason S."/>
            <person name="Yu B."/>
            <person name="Yasawong M."/>
        </authorList>
    </citation>
    <scope>NUCLEOTIDE SEQUENCE [LARGE SCALE GENOMIC DNA]</scope>
    <source>
        <strain evidence="5 6">IM0101</strain>
    </source>
</reference>
<dbReference type="Gene3D" id="3.40.50.12780">
    <property type="entry name" value="N-terminal domain of ligase-like"/>
    <property type="match status" value="1"/>
</dbReference>
<dbReference type="GO" id="GO:0006631">
    <property type="term" value="P:fatty acid metabolic process"/>
    <property type="evidence" value="ECO:0007669"/>
    <property type="project" value="TreeGrafter"/>
</dbReference>
<keyword evidence="6" id="KW-1185">Reference proteome</keyword>
<keyword evidence="2 5" id="KW-0436">Ligase</keyword>
<dbReference type="Pfam" id="PF00501">
    <property type="entry name" value="AMP-binding"/>
    <property type="match status" value="1"/>
</dbReference>
<dbReference type="InterPro" id="IPR025110">
    <property type="entry name" value="AMP-bd_C"/>
</dbReference>
<dbReference type="NCBIfam" id="NF004837">
    <property type="entry name" value="PRK06187.1"/>
    <property type="match status" value="1"/>
</dbReference>
<dbReference type="GO" id="GO:0031956">
    <property type="term" value="F:medium-chain fatty acid-CoA ligase activity"/>
    <property type="evidence" value="ECO:0007669"/>
    <property type="project" value="TreeGrafter"/>
</dbReference>
<dbReference type="EMBL" id="RBVX01000007">
    <property type="protein sequence ID" value="RSL33569.1"/>
    <property type="molecule type" value="Genomic_DNA"/>
</dbReference>